<evidence type="ECO:0000313" key="2">
    <source>
        <dbReference type="Proteomes" id="UP000782610"/>
    </source>
</evidence>
<dbReference type="Proteomes" id="UP000782610">
    <property type="component" value="Unassembled WGS sequence"/>
</dbReference>
<proteinExistence type="predicted"/>
<reference evidence="1" key="1">
    <citation type="submission" date="2020-07" db="EMBL/GenBank/DDBJ databases">
        <title>Huge and variable diversity of episymbiotic CPR bacteria and DPANN archaea in groundwater ecosystems.</title>
        <authorList>
            <person name="He C.Y."/>
            <person name="Keren R."/>
            <person name="Whittaker M."/>
            <person name="Farag I.F."/>
            <person name="Doudna J."/>
            <person name="Cate J.H.D."/>
            <person name="Banfield J.F."/>
        </authorList>
    </citation>
    <scope>NUCLEOTIDE SEQUENCE</scope>
    <source>
        <strain evidence="1">NC_groundwater_1586_Pr3_B-0.1um_66_15</strain>
    </source>
</reference>
<comment type="caution">
    <text evidence="1">The sequence shown here is derived from an EMBL/GenBank/DDBJ whole genome shotgun (WGS) entry which is preliminary data.</text>
</comment>
<name>A0A933L4P4_9HYPH</name>
<sequence length="90" mass="10081">MNKAERAIRKLAESFRVVDRTDIDRVLKPLRVSNSERWDIVGCLVREGVLVPRLGGGFHSLAYLGDAVTEPHSTTFEGETMESRSSHLVD</sequence>
<dbReference type="AlphaFoldDB" id="A0A933L4P4"/>
<protein>
    <submittedName>
        <fullName evidence="1">Uncharacterized protein</fullName>
    </submittedName>
</protein>
<evidence type="ECO:0000313" key="1">
    <source>
        <dbReference type="EMBL" id="MBI4923007.1"/>
    </source>
</evidence>
<accession>A0A933L4P4</accession>
<gene>
    <name evidence="1" type="ORF">HY834_14780</name>
</gene>
<dbReference type="EMBL" id="JACRAF010000041">
    <property type="protein sequence ID" value="MBI4923007.1"/>
    <property type="molecule type" value="Genomic_DNA"/>
</dbReference>
<organism evidence="1 2">
    <name type="scientific">Devosia nanyangense</name>
    <dbReference type="NCBI Taxonomy" id="1228055"/>
    <lineage>
        <taxon>Bacteria</taxon>
        <taxon>Pseudomonadati</taxon>
        <taxon>Pseudomonadota</taxon>
        <taxon>Alphaproteobacteria</taxon>
        <taxon>Hyphomicrobiales</taxon>
        <taxon>Devosiaceae</taxon>
        <taxon>Devosia</taxon>
    </lineage>
</organism>